<sequence length="409" mass="48432">MKNLKLIFISTILITSNLYSNDRIQPSFDCSKAKTRVEKLVCSDEDISRVDRDMQKAYDLMMGKYDIPYMNEEAKEEIKPYLEKLKQSQIDWVKYRDRYCNTKKDEKEFNSCVFSRYVNRIQSIVPRYDWRTGFSINDKNSTNDLCYNYFTQKFWMDSPKPVNKDNPPYGEDKEFYEKFLIDALDEDVAKRELNTTKNYYYTKLDFAPVGSFIMCVGIGGEEKDIYDLRSKTYKPYCRQSSLQFSDFLDGEYIRPGKKPESGLKFKEVEETKEEFKKRGLDYFVKENYADFATEVYKKTIKNDIGGFSNRIYATDKSYDANILSDGMVRILYASNLHGKERKDKFGEYIDSSNFPNVLTFMVADKFFFRVYAAEGSGNRLVCRMPIQSRFKDRNDTKLIREYLNQFKEF</sequence>
<dbReference type="InterPro" id="IPR009739">
    <property type="entry name" value="LprI-like_N"/>
</dbReference>
<name>A0A1Y5MIH4_9BACT</name>
<dbReference type="Proteomes" id="UP000196317">
    <property type="component" value="Unassembled WGS sequence"/>
</dbReference>
<dbReference type="Gene3D" id="1.20.1270.180">
    <property type="match status" value="1"/>
</dbReference>
<accession>A0A1Y5MIH4</accession>
<dbReference type="RefSeq" id="WP_087582985.1">
    <property type="nucleotide sequence ID" value="NZ_NDYN01000004.1"/>
</dbReference>
<dbReference type="EMBL" id="NDYN01000004">
    <property type="protein sequence ID" value="OUT08087.1"/>
    <property type="molecule type" value="Genomic_DNA"/>
</dbReference>
<reference evidence="2 3" key="1">
    <citation type="submission" date="2017-04" db="EMBL/GenBank/DDBJ databases">
        <title>Complete genome of Campylobacter concisus ATCC 33237T and draft genomes for an additional eight well characterized C. concisus strains.</title>
        <authorList>
            <person name="Cornelius A.J."/>
            <person name="Miller W.G."/>
            <person name="Lastovica A.J."/>
            <person name="On S.L."/>
            <person name="French N.P."/>
            <person name="Vandenberg O."/>
            <person name="Biggs P.J."/>
        </authorList>
    </citation>
    <scope>NUCLEOTIDE SEQUENCE [LARGE SCALE GENOMIC DNA]</scope>
    <source>
        <strain evidence="2 3">CCUG 19995</strain>
    </source>
</reference>
<evidence type="ECO:0000313" key="3">
    <source>
        <dbReference type="Proteomes" id="UP000196317"/>
    </source>
</evidence>
<gene>
    <name evidence="2" type="ORF">B9N65_04605</name>
</gene>
<protein>
    <recommendedName>
        <fullName evidence="1">Lysozyme inhibitor LprI-like N-terminal domain-containing protein</fullName>
    </recommendedName>
</protein>
<organism evidence="2 3">
    <name type="scientific">Campylobacter concisus</name>
    <dbReference type="NCBI Taxonomy" id="199"/>
    <lineage>
        <taxon>Bacteria</taxon>
        <taxon>Pseudomonadati</taxon>
        <taxon>Campylobacterota</taxon>
        <taxon>Epsilonproteobacteria</taxon>
        <taxon>Campylobacterales</taxon>
        <taxon>Campylobacteraceae</taxon>
        <taxon>Campylobacter</taxon>
    </lineage>
</organism>
<evidence type="ECO:0000313" key="2">
    <source>
        <dbReference type="EMBL" id="OUT08087.1"/>
    </source>
</evidence>
<comment type="caution">
    <text evidence="2">The sequence shown here is derived from an EMBL/GenBank/DDBJ whole genome shotgun (WGS) entry which is preliminary data.</text>
</comment>
<proteinExistence type="predicted"/>
<evidence type="ECO:0000259" key="1">
    <source>
        <dbReference type="Pfam" id="PF07007"/>
    </source>
</evidence>
<dbReference type="AlphaFoldDB" id="A0A1Y5MIH4"/>
<feature type="domain" description="Lysozyme inhibitor LprI-like N-terminal" evidence="1">
    <location>
        <begin position="30"/>
        <end position="115"/>
    </location>
</feature>
<dbReference type="Pfam" id="PF07007">
    <property type="entry name" value="LprI"/>
    <property type="match status" value="1"/>
</dbReference>